<dbReference type="EC" id="2.3.1.193" evidence="9"/>
<evidence type="ECO:0000256" key="3">
    <source>
        <dbReference type="ARBA" id="ARBA00022679"/>
    </source>
</evidence>
<feature type="domain" description="tRNA(Met) cytidine acetyltransferase TmcA tRNA-binding" evidence="13">
    <location>
        <begin position="545"/>
        <end position="654"/>
    </location>
</feature>
<dbReference type="FunFam" id="3.40.50.300:FF:001011">
    <property type="entry name" value="tRNA(Met) cytidine acetyltransferase TmcA"/>
    <property type="match status" value="1"/>
</dbReference>
<feature type="domain" description="N-acetyltransferase" evidence="12">
    <location>
        <begin position="371"/>
        <end position="482"/>
    </location>
</feature>
<dbReference type="GO" id="GO:1990883">
    <property type="term" value="F:18S rRNA cytidine N-acetyltransferase activity"/>
    <property type="evidence" value="ECO:0007669"/>
    <property type="project" value="TreeGrafter"/>
</dbReference>
<keyword evidence="17" id="KW-1185">Reference proteome</keyword>
<dbReference type="Pfam" id="PF13718">
    <property type="entry name" value="GNAT_acetyltr_2"/>
    <property type="match status" value="2"/>
</dbReference>
<reference evidence="14" key="1">
    <citation type="submission" date="2023-03" db="EMBL/GenBank/DDBJ databases">
        <title>a new species belonging to Providencia genus.</title>
        <authorList>
            <person name="Yang W."/>
            <person name="Hu F."/>
            <person name="Shen S."/>
            <person name="Ding L."/>
            <person name="Yin D."/>
        </authorList>
    </citation>
    <scope>NUCLEOTIDE SEQUENCE</scope>
    <source>
        <strain evidence="14">CRE-3FA-0001</strain>
    </source>
</reference>
<dbReference type="InterPro" id="IPR024914">
    <property type="entry name" value="tRNA_acetyltr_TmcA"/>
</dbReference>
<dbReference type="GO" id="GO:0002101">
    <property type="term" value="P:tRNA wobble cytosine modification"/>
    <property type="evidence" value="ECO:0007669"/>
    <property type="project" value="UniProtKB-UniRule"/>
</dbReference>
<dbReference type="PANTHER" id="PTHR10925">
    <property type="entry name" value="N-ACETYLTRANSFERASE 10"/>
    <property type="match status" value="1"/>
</dbReference>
<dbReference type="InterPro" id="IPR032672">
    <property type="entry name" value="TmcA/NAT10/Kre33"/>
</dbReference>
<dbReference type="SUPFAM" id="SSF52540">
    <property type="entry name" value="P-loop containing nucleoside triphosphate hydrolases"/>
    <property type="match status" value="1"/>
</dbReference>
<evidence type="ECO:0000259" key="11">
    <source>
        <dbReference type="Pfam" id="PF08351"/>
    </source>
</evidence>
<keyword evidence="3 9" id="KW-0808">Transferase</keyword>
<dbReference type="GO" id="GO:0000049">
    <property type="term" value="F:tRNA binding"/>
    <property type="evidence" value="ECO:0007669"/>
    <property type="project" value="UniProtKB-UniRule"/>
</dbReference>
<dbReference type="InterPro" id="IPR038321">
    <property type="entry name" value="TmcA_C_sf"/>
</dbReference>
<evidence type="ECO:0000313" key="16">
    <source>
        <dbReference type="Proteomes" id="UP001156701"/>
    </source>
</evidence>
<evidence type="ECO:0000256" key="8">
    <source>
        <dbReference type="ARBA" id="ARBA00023315"/>
    </source>
</evidence>
<evidence type="ECO:0000256" key="5">
    <source>
        <dbReference type="ARBA" id="ARBA00022741"/>
    </source>
</evidence>
<comment type="function">
    <text evidence="9">Catalyzes the formation of N(4)-acetylcytidine (ac(4)C) at the wobble position of tRNA(Met), by using acetyl-CoA as an acetyl donor and ATP (or GTP).</text>
</comment>
<keyword evidence="4 9" id="KW-0819">tRNA processing</keyword>
<dbReference type="Gene3D" id="3.40.630.30">
    <property type="match status" value="1"/>
</dbReference>
<evidence type="ECO:0000313" key="15">
    <source>
        <dbReference type="EMBL" id="MDO7855504.1"/>
    </source>
</evidence>
<dbReference type="RefSeq" id="WP_210814274.1">
    <property type="nucleotide sequence ID" value="NZ_JARRYG010000008.1"/>
</dbReference>
<gene>
    <name evidence="9" type="primary">tmcA</name>
    <name evidence="14" type="ORF">P7V44_09880</name>
    <name evidence="15" type="ORF">Q5E86_03755</name>
</gene>
<keyword evidence="8 9" id="KW-0012">Acyltransferase</keyword>
<dbReference type="GO" id="GO:0005737">
    <property type="term" value="C:cytoplasm"/>
    <property type="evidence" value="ECO:0007669"/>
    <property type="project" value="UniProtKB-SubCell"/>
</dbReference>
<evidence type="ECO:0000259" key="13">
    <source>
        <dbReference type="Pfam" id="PF17176"/>
    </source>
</evidence>
<reference evidence="15" key="2">
    <citation type="submission" date="2023-07" db="EMBL/GenBank/DDBJ databases">
        <authorList>
            <person name="Yang W."/>
            <person name="Chen J."/>
            <person name="Ji P."/>
            <person name="Hu F."/>
        </authorList>
    </citation>
    <scope>NUCLEOTIDE SEQUENCE</scope>
    <source>
        <strain evidence="15">CRE-138-0111</strain>
    </source>
</reference>
<comment type="subcellular location">
    <subcellularLocation>
        <location evidence="9">Cytoplasm</location>
    </subcellularLocation>
</comment>
<evidence type="ECO:0000256" key="9">
    <source>
        <dbReference type="HAMAP-Rule" id="MF_01886"/>
    </source>
</evidence>
<dbReference type="InterPro" id="IPR013562">
    <property type="entry name" value="TmcA/NAT10_N"/>
</dbReference>
<dbReference type="Pfam" id="PF17176">
    <property type="entry name" value="tRNA_bind_3"/>
    <property type="match status" value="1"/>
</dbReference>
<evidence type="ECO:0000256" key="7">
    <source>
        <dbReference type="ARBA" id="ARBA00022884"/>
    </source>
</evidence>
<dbReference type="AlphaFoldDB" id="A0AA42FNY3"/>
<dbReference type="Proteomes" id="UP001176478">
    <property type="component" value="Unassembled WGS sequence"/>
</dbReference>
<dbReference type="HAMAP" id="MF_01886">
    <property type="entry name" value="tRNA_acetyltr_TmcA"/>
    <property type="match status" value="1"/>
</dbReference>
<evidence type="ECO:0000259" key="12">
    <source>
        <dbReference type="Pfam" id="PF13718"/>
    </source>
</evidence>
<feature type="domain" description="TmcA/NAT10 N-terminal" evidence="11">
    <location>
        <begin position="3"/>
        <end position="150"/>
    </location>
</feature>
<evidence type="ECO:0000256" key="1">
    <source>
        <dbReference type="ARBA" id="ARBA00022490"/>
    </source>
</evidence>
<comment type="catalytic activity">
    <reaction evidence="9">
        <text>cytidine(34) in elongator tRNA(Met) + acetyl-CoA + ATP + H2O = N(4)-acetylcytidine(34) in elongator tRNA(Met) + ADP + phosphate + CoA + H(+)</text>
        <dbReference type="Rhea" id="RHEA:43788"/>
        <dbReference type="Rhea" id="RHEA-COMP:10693"/>
        <dbReference type="Rhea" id="RHEA-COMP:10694"/>
        <dbReference type="ChEBI" id="CHEBI:15377"/>
        <dbReference type="ChEBI" id="CHEBI:15378"/>
        <dbReference type="ChEBI" id="CHEBI:30616"/>
        <dbReference type="ChEBI" id="CHEBI:43474"/>
        <dbReference type="ChEBI" id="CHEBI:57287"/>
        <dbReference type="ChEBI" id="CHEBI:57288"/>
        <dbReference type="ChEBI" id="CHEBI:74900"/>
        <dbReference type="ChEBI" id="CHEBI:82748"/>
        <dbReference type="ChEBI" id="CHEBI:456216"/>
        <dbReference type="EC" id="2.3.1.193"/>
    </reaction>
</comment>
<dbReference type="SUPFAM" id="SSF55729">
    <property type="entry name" value="Acyl-CoA N-acyltransferases (Nat)"/>
    <property type="match status" value="1"/>
</dbReference>
<comment type="caution">
    <text evidence="14">The sequence shown here is derived from an EMBL/GenBank/DDBJ whole genome shotgun (WGS) entry which is preliminary data.</text>
</comment>
<dbReference type="PANTHER" id="PTHR10925:SF5">
    <property type="entry name" value="RNA CYTIDINE ACETYLTRANSFERASE"/>
    <property type="match status" value="1"/>
</dbReference>
<evidence type="ECO:0000313" key="17">
    <source>
        <dbReference type="Proteomes" id="UP001176478"/>
    </source>
</evidence>
<keyword evidence="5 9" id="KW-0547">Nucleotide-binding</keyword>
<feature type="binding site" evidence="9">
    <location>
        <position position="176"/>
    </location>
    <ligand>
        <name>ATP</name>
        <dbReference type="ChEBI" id="CHEBI:30616"/>
    </ligand>
</feature>
<comment type="similarity">
    <text evidence="9">Belongs to the TmcA family.</text>
</comment>
<dbReference type="GO" id="GO:0051391">
    <property type="term" value="P:tRNA acetylation"/>
    <property type="evidence" value="ECO:0007669"/>
    <property type="project" value="UniProtKB-UniRule"/>
</dbReference>
<feature type="domain" description="TcmA/NAT10 helicase" evidence="10">
    <location>
        <begin position="193"/>
        <end position="338"/>
    </location>
</feature>
<name>A0AA42FNY3_9GAMM</name>
<keyword evidence="2 9" id="KW-0820">tRNA-binding</keyword>
<evidence type="ECO:0000256" key="4">
    <source>
        <dbReference type="ARBA" id="ARBA00022694"/>
    </source>
</evidence>
<organism evidence="14 16">
    <name type="scientific">Providencia huashanensis</name>
    <dbReference type="NCBI Taxonomy" id="3037798"/>
    <lineage>
        <taxon>Bacteria</taxon>
        <taxon>Pseudomonadati</taxon>
        <taxon>Pseudomonadota</taxon>
        <taxon>Gammaproteobacteria</taxon>
        <taxon>Enterobacterales</taxon>
        <taxon>Morganellaceae</taxon>
        <taxon>Providencia</taxon>
    </lineage>
</organism>
<dbReference type="EMBL" id="JARRYG010000008">
    <property type="protein sequence ID" value="MDG4696548.1"/>
    <property type="molecule type" value="Genomic_DNA"/>
</dbReference>
<protein>
    <recommendedName>
        <fullName evidence="9">tRNA(Met) cytidine acetyltransferase TmcA</fullName>
        <ecNumber evidence="9">2.3.1.193</ecNumber>
    </recommendedName>
</protein>
<reference evidence="15" key="3">
    <citation type="journal article" date="2024" name="Int. J. Antimicrob. Agents">
        <title>Identification of a novel Providencia species showing multi-drug-resistant in three patients with hospital-acquired infection.</title>
        <authorList>
            <person name="Yang W."/>
            <person name="Chen J."/>
            <person name="Yang F."/>
            <person name="Ji P."/>
            <person name="Shen S."/>
            <person name="Yin D."/>
            <person name="Hu F."/>
        </authorList>
    </citation>
    <scope>NUCLEOTIDE SEQUENCE</scope>
    <source>
        <strain evidence="15">CRE-138-0111</strain>
    </source>
</reference>
<dbReference type="GO" id="GO:0051392">
    <property type="term" value="F:tRNA cytidine N4-acetyltransferase activity"/>
    <property type="evidence" value="ECO:0007669"/>
    <property type="project" value="UniProtKB-UniRule"/>
</dbReference>
<dbReference type="EMBL" id="JAUQTG010000001">
    <property type="protein sequence ID" value="MDO7855504.1"/>
    <property type="molecule type" value="Genomic_DNA"/>
</dbReference>
<keyword evidence="6 9" id="KW-0067">ATP-binding</keyword>
<dbReference type="GO" id="GO:1904812">
    <property type="term" value="P:rRNA acetylation involved in maturation of SSU-rRNA"/>
    <property type="evidence" value="ECO:0007669"/>
    <property type="project" value="TreeGrafter"/>
</dbReference>
<dbReference type="InterPro" id="IPR016181">
    <property type="entry name" value="Acyl_CoA_acyltransferase"/>
</dbReference>
<evidence type="ECO:0000256" key="6">
    <source>
        <dbReference type="ARBA" id="ARBA00022840"/>
    </source>
</evidence>
<sequence>MVELLSPIVEQLRFLGMRRLLLLSGDDAWVEQQLINLQETLKGDWLTLSSSLPRAVLPENAHLLLGREFLHGIFDARKGLHSEALAILSGALKAGSLLVLCTKEPSKWAASEDVDSLRWNEQHGIIPTPNFVSHLQHTIHLSDTVLFYQQGNTPSFSLLENKTKWLPATGQPTKQQQKIISQLLHAQGGIWGVIAPRGRGKSTLAGMLIQQWPGECWCCAPAKVATEVLTQRAGKPITFWSPDNLLSFCRQKKNITADWLIIDEASAIPSYILRELVEYFPRVLLTTTVDGYEGTGRGFMLKFCASLQNFTALQLDEPMRFARNDPLELWLNQALLLQEPECQKNKVDAIEYLGITQMELAANYTQLSAFYGLLMSAHYRTSPLDLRRLLDAKQQHFMAAKAVDHESAFIGAVWMVDEGQLTEALGWQIWAGLRRPRGNLVVQSLAAHSYFPNVAQWKSRRVMRIAVESHYRRKQVGLTLLEKQQVIAKQQGLDFLSVSFGLTPDLLAFWQKAGFRLIRIGDHKEASSGCFTAMAILPISSRAFQFCEQGELLLQRDVAWREDLSAFNLLVSDQQQLMDEDWLELVGFSEFKRPLAASKSAIMRLLTVTSNELPLLSRHLQSLEPITQICADMALTGKKQWLQLARKEVGTQVKKYQPDLLSKIKQKIISFCH</sequence>
<dbReference type="InterPro" id="IPR033442">
    <property type="entry name" value="TmcA_tRNA_bind"/>
</dbReference>
<evidence type="ECO:0000313" key="14">
    <source>
        <dbReference type="EMBL" id="MDG4696548.1"/>
    </source>
</evidence>
<dbReference type="Pfam" id="PF05127">
    <property type="entry name" value="NAT10_TcmA_helicase"/>
    <property type="match status" value="1"/>
</dbReference>
<dbReference type="Pfam" id="PF08351">
    <property type="entry name" value="TmcA_N"/>
    <property type="match status" value="1"/>
</dbReference>
<feature type="domain" description="N-acetyltransferase" evidence="12">
    <location>
        <begin position="488"/>
        <end position="539"/>
    </location>
</feature>
<comment type="caution">
    <text evidence="9">Lacks conserved residue(s) required for the propagation of feature annotation.</text>
</comment>
<keyword evidence="7 9" id="KW-0694">RNA-binding</keyword>
<accession>A0AA42FNY3</accession>
<feature type="binding site" evidence="9">
    <location>
        <begin position="465"/>
        <end position="467"/>
    </location>
    <ligand>
        <name>acetyl-CoA</name>
        <dbReference type="ChEBI" id="CHEBI:57288"/>
    </ligand>
</feature>
<dbReference type="Gene3D" id="3.40.50.11040">
    <property type="match status" value="1"/>
</dbReference>
<dbReference type="InterPro" id="IPR027417">
    <property type="entry name" value="P-loop_NTPase"/>
</dbReference>
<feature type="binding site" evidence="9">
    <location>
        <position position="320"/>
    </location>
    <ligand>
        <name>ATP</name>
        <dbReference type="ChEBI" id="CHEBI:30616"/>
    </ligand>
</feature>
<evidence type="ECO:0000259" key="10">
    <source>
        <dbReference type="Pfam" id="PF05127"/>
    </source>
</evidence>
<dbReference type="InterPro" id="IPR000182">
    <property type="entry name" value="GNAT_dom"/>
</dbReference>
<dbReference type="GO" id="GO:0005524">
    <property type="term" value="F:ATP binding"/>
    <property type="evidence" value="ECO:0007669"/>
    <property type="project" value="UniProtKB-UniRule"/>
</dbReference>
<dbReference type="InterPro" id="IPR007807">
    <property type="entry name" value="TcmA/NAT10_helicase"/>
</dbReference>
<proteinExistence type="inferred from homology"/>
<dbReference type="Proteomes" id="UP001156701">
    <property type="component" value="Unassembled WGS sequence"/>
</dbReference>
<dbReference type="Gene3D" id="1.20.120.890">
    <property type="entry name" value="tRNA(Met) cytidine acetyltransferase, tail domain"/>
    <property type="match status" value="1"/>
</dbReference>
<dbReference type="Gene3D" id="3.40.50.300">
    <property type="entry name" value="P-loop containing nucleotide triphosphate hydrolases"/>
    <property type="match status" value="1"/>
</dbReference>
<evidence type="ECO:0000256" key="2">
    <source>
        <dbReference type="ARBA" id="ARBA00022555"/>
    </source>
</evidence>
<keyword evidence="1 9" id="KW-0963">Cytoplasm</keyword>